<proteinExistence type="predicted"/>
<dbReference type="HOGENOM" id="CLU_122989_0_1_1"/>
<organism evidence="2 3">
    <name type="scientific">Aureobasidium subglaciale (strain EXF-2481)</name>
    <name type="common">Aureobasidium pullulans var. subglaciale</name>
    <dbReference type="NCBI Taxonomy" id="1043005"/>
    <lineage>
        <taxon>Eukaryota</taxon>
        <taxon>Fungi</taxon>
        <taxon>Dikarya</taxon>
        <taxon>Ascomycota</taxon>
        <taxon>Pezizomycotina</taxon>
        <taxon>Dothideomycetes</taxon>
        <taxon>Dothideomycetidae</taxon>
        <taxon>Dothideales</taxon>
        <taxon>Saccotheciaceae</taxon>
        <taxon>Aureobasidium</taxon>
    </lineage>
</organism>
<dbReference type="PANTHER" id="PTHR28207">
    <property type="entry name" value="ATP SYNTHASE SUBUNIT H, MITOCHONDRIAL"/>
    <property type="match status" value="1"/>
</dbReference>
<dbReference type="OMA" id="GHVQKFT"/>
<sequence length="125" mass="13726">MLGQSLRASRQSLVRLAKQQSATTFRRTFVTPTAVRQADLVQDLYLRELKSYKAPAVKASDSEGHVQKFALPQAPASPEEADIASQLSAYETQEVEVEGQAEAGAAPVEDWFDESELADEEPAHH</sequence>
<dbReference type="PANTHER" id="PTHR28207:SF1">
    <property type="entry name" value="ATP SYNTHASE SUBUNIT H, MITOCHONDRIAL"/>
    <property type="match status" value="1"/>
</dbReference>
<name>A0A074ZFJ5_AURSE</name>
<evidence type="ECO:0000313" key="3">
    <source>
        <dbReference type="Proteomes" id="UP000030641"/>
    </source>
</evidence>
<gene>
    <name evidence="2" type="ORF">AUEXF2481DRAFT_37907</name>
</gene>
<protein>
    <submittedName>
        <fullName evidence="2">Uncharacterized protein</fullName>
    </submittedName>
</protein>
<evidence type="ECO:0000256" key="1">
    <source>
        <dbReference type="SAM" id="MobiDB-lite"/>
    </source>
</evidence>
<dbReference type="GO" id="GO:0046933">
    <property type="term" value="F:proton-transporting ATP synthase activity, rotational mechanism"/>
    <property type="evidence" value="ECO:0007669"/>
    <property type="project" value="TreeGrafter"/>
</dbReference>
<feature type="compositionally biased region" description="Acidic residues" evidence="1">
    <location>
        <begin position="110"/>
        <end position="125"/>
    </location>
</feature>
<dbReference type="STRING" id="1043005.A0A074ZFJ5"/>
<dbReference type="OrthoDB" id="274752at2759"/>
<evidence type="ECO:0000313" key="2">
    <source>
        <dbReference type="EMBL" id="KEQ97386.1"/>
    </source>
</evidence>
<dbReference type="FunCoup" id="A0A074ZFJ5">
    <property type="interactions" value="117"/>
</dbReference>
<dbReference type="InterPro" id="IPR019711">
    <property type="entry name" value="ATP_synth_F0_suH"/>
</dbReference>
<dbReference type="AlphaFoldDB" id="A0A074ZFJ5"/>
<dbReference type="Proteomes" id="UP000030641">
    <property type="component" value="Unassembled WGS sequence"/>
</dbReference>
<dbReference type="EMBL" id="KL584754">
    <property type="protein sequence ID" value="KEQ97386.1"/>
    <property type="molecule type" value="Genomic_DNA"/>
</dbReference>
<dbReference type="GeneID" id="25365969"/>
<dbReference type="RefSeq" id="XP_013345887.1">
    <property type="nucleotide sequence ID" value="XM_013490433.1"/>
</dbReference>
<keyword evidence="3" id="KW-1185">Reference proteome</keyword>
<dbReference type="Pfam" id="PF10775">
    <property type="entry name" value="ATP_sub_h"/>
    <property type="match status" value="1"/>
</dbReference>
<accession>A0A074ZFJ5</accession>
<feature type="region of interest" description="Disordered" evidence="1">
    <location>
        <begin position="62"/>
        <end position="125"/>
    </location>
</feature>
<reference evidence="2 3" key="1">
    <citation type="journal article" date="2014" name="BMC Genomics">
        <title>Genome sequencing of four Aureobasidium pullulans varieties: biotechnological potential, stress tolerance, and description of new species.</title>
        <authorList>
            <person name="Gostin Ar C."/>
            <person name="Ohm R.A."/>
            <person name="Kogej T."/>
            <person name="Sonjak S."/>
            <person name="Turk M."/>
            <person name="Zajc J."/>
            <person name="Zalar P."/>
            <person name="Grube M."/>
            <person name="Sun H."/>
            <person name="Han J."/>
            <person name="Sharma A."/>
            <person name="Chiniquy J."/>
            <person name="Ngan C.Y."/>
            <person name="Lipzen A."/>
            <person name="Barry K."/>
            <person name="Grigoriev I.V."/>
            <person name="Gunde-Cimerman N."/>
        </authorList>
    </citation>
    <scope>NUCLEOTIDE SEQUENCE [LARGE SCALE GENOMIC DNA]</scope>
    <source>
        <strain evidence="2 3">EXF-2481</strain>
    </source>
</reference>
<dbReference type="InParanoid" id="A0A074ZFJ5"/>